<accession>A0A5B8J0S1</accession>
<dbReference type="Gene3D" id="1.10.10.10">
    <property type="entry name" value="Winged helix-like DNA-binding domain superfamily/Winged helix DNA-binding domain"/>
    <property type="match status" value="1"/>
</dbReference>
<evidence type="ECO:0000313" key="6">
    <source>
        <dbReference type="EMBL" id="QDY70771.1"/>
    </source>
</evidence>
<dbReference type="PROSITE" id="PS51077">
    <property type="entry name" value="HTH_ICLR"/>
    <property type="match status" value="1"/>
</dbReference>
<dbReference type="InterPro" id="IPR050707">
    <property type="entry name" value="HTH_MetabolicPath_Reg"/>
</dbReference>
<evidence type="ECO:0000256" key="3">
    <source>
        <dbReference type="ARBA" id="ARBA00023163"/>
    </source>
</evidence>
<dbReference type="PANTHER" id="PTHR30136:SF24">
    <property type="entry name" value="HTH-TYPE TRANSCRIPTIONAL REPRESSOR ALLR"/>
    <property type="match status" value="1"/>
</dbReference>
<evidence type="ECO:0000259" key="5">
    <source>
        <dbReference type="PROSITE" id="PS51078"/>
    </source>
</evidence>
<reference evidence="6 7" key="1">
    <citation type="submission" date="2019-07" db="EMBL/GenBank/DDBJ databases">
        <title>Litoreibacter alkalisoli sp. nov., isolated from saline-alkaline soil.</title>
        <authorList>
            <person name="Wang S."/>
            <person name="Xu L."/>
            <person name="Xing Y.-T."/>
            <person name="Sun J.-Q."/>
        </authorList>
    </citation>
    <scope>NUCLEOTIDE SEQUENCE [LARGE SCALE GENOMIC DNA]</scope>
    <source>
        <strain evidence="6 7">LN3S51</strain>
        <plasmid evidence="6 7">unnamed2</plasmid>
    </source>
</reference>
<dbReference type="InterPro" id="IPR029016">
    <property type="entry name" value="GAF-like_dom_sf"/>
</dbReference>
<dbReference type="InterPro" id="IPR005471">
    <property type="entry name" value="Tscrpt_reg_IclR_N"/>
</dbReference>
<dbReference type="GO" id="GO:0003700">
    <property type="term" value="F:DNA-binding transcription factor activity"/>
    <property type="evidence" value="ECO:0007669"/>
    <property type="project" value="TreeGrafter"/>
</dbReference>
<keyword evidence="6" id="KW-0614">Plasmid</keyword>
<dbReference type="InterPro" id="IPR014757">
    <property type="entry name" value="Tscrpt_reg_IclR_C"/>
</dbReference>
<dbReference type="KEGG" id="lit:FPZ52_13735"/>
<dbReference type="Gene3D" id="3.30.450.40">
    <property type="match status" value="1"/>
</dbReference>
<evidence type="ECO:0000259" key="4">
    <source>
        <dbReference type="PROSITE" id="PS51077"/>
    </source>
</evidence>
<dbReference type="SUPFAM" id="SSF55781">
    <property type="entry name" value="GAF domain-like"/>
    <property type="match status" value="1"/>
</dbReference>
<dbReference type="PROSITE" id="PS51078">
    <property type="entry name" value="ICLR_ED"/>
    <property type="match status" value="1"/>
</dbReference>
<proteinExistence type="predicted"/>
<dbReference type="SMART" id="SM00346">
    <property type="entry name" value="HTH_ICLR"/>
    <property type="match status" value="1"/>
</dbReference>
<sequence length="264" mass="28753">MTDATPIDKPRSRKTGKRVSGVDRVLQILDFLSDRGEAATAYEIAKAVGAPISTVYVLTDDLIERKMLSRTGDKRVWLGPRVFRYGLAFEAGTDVLTEAKAEMNRLCEELGETVQVCIRDEGQMVVAAMAEGEGHFRVTSHVGTRVPINWTASGRLLVGHLPPERRVELFTQHSRPSPTGSAETDPTILSDRARQDFEDRCAIQLGDSDFSVACIASPVVNGDGSCSATISIVLPETKAREKLDQLTDAVRRSARQIEQAIGAG</sequence>
<keyword evidence="3" id="KW-0804">Transcription</keyword>
<evidence type="ECO:0000313" key="7">
    <source>
        <dbReference type="Proteomes" id="UP000318483"/>
    </source>
</evidence>
<dbReference type="PANTHER" id="PTHR30136">
    <property type="entry name" value="HELIX-TURN-HELIX TRANSCRIPTIONAL REGULATOR, ICLR FAMILY"/>
    <property type="match status" value="1"/>
</dbReference>
<gene>
    <name evidence="6" type="ORF">FPZ52_13735</name>
</gene>
<keyword evidence="7" id="KW-1185">Reference proteome</keyword>
<dbReference type="GO" id="GO:0045892">
    <property type="term" value="P:negative regulation of DNA-templated transcription"/>
    <property type="evidence" value="ECO:0007669"/>
    <property type="project" value="TreeGrafter"/>
</dbReference>
<dbReference type="SUPFAM" id="SSF46785">
    <property type="entry name" value="Winged helix' DNA-binding domain"/>
    <property type="match status" value="1"/>
</dbReference>
<feature type="domain" description="IclR-ED" evidence="5">
    <location>
        <begin position="81"/>
        <end position="263"/>
    </location>
</feature>
<geneLocation type="plasmid" evidence="6 7">
    <name>unnamed2</name>
</geneLocation>
<dbReference type="GO" id="GO:0003677">
    <property type="term" value="F:DNA binding"/>
    <property type="evidence" value="ECO:0007669"/>
    <property type="project" value="UniProtKB-KW"/>
</dbReference>
<evidence type="ECO:0000256" key="2">
    <source>
        <dbReference type="ARBA" id="ARBA00023125"/>
    </source>
</evidence>
<dbReference type="Proteomes" id="UP000318483">
    <property type="component" value="Plasmid unnamed2"/>
</dbReference>
<dbReference type="Pfam" id="PF01614">
    <property type="entry name" value="IclR_C"/>
    <property type="match status" value="1"/>
</dbReference>
<evidence type="ECO:0000256" key="1">
    <source>
        <dbReference type="ARBA" id="ARBA00023015"/>
    </source>
</evidence>
<dbReference type="InterPro" id="IPR036388">
    <property type="entry name" value="WH-like_DNA-bd_sf"/>
</dbReference>
<keyword evidence="2" id="KW-0238">DNA-binding</keyword>
<dbReference type="Pfam" id="PF09339">
    <property type="entry name" value="HTH_IclR"/>
    <property type="match status" value="1"/>
</dbReference>
<keyword evidence="1" id="KW-0805">Transcription regulation</keyword>
<name>A0A5B8J0S1_9RHOB</name>
<dbReference type="EMBL" id="CP042263">
    <property type="protein sequence ID" value="QDY70771.1"/>
    <property type="molecule type" value="Genomic_DNA"/>
</dbReference>
<dbReference type="OrthoDB" id="9790046at2"/>
<organism evidence="6 7">
    <name type="scientific">Qingshengfaniella alkalisoli</name>
    <dbReference type="NCBI Taxonomy" id="2599296"/>
    <lineage>
        <taxon>Bacteria</taxon>
        <taxon>Pseudomonadati</taxon>
        <taxon>Pseudomonadota</taxon>
        <taxon>Alphaproteobacteria</taxon>
        <taxon>Rhodobacterales</taxon>
        <taxon>Paracoccaceae</taxon>
        <taxon>Qingshengfaniella</taxon>
    </lineage>
</organism>
<feature type="domain" description="HTH iclR-type" evidence="4">
    <location>
        <begin position="19"/>
        <end position="80"/>
    </location>
</feature>
<dbReference type="AlphaFoldDB" id="A0A5B8J0S1"/>
<dbReference type="RefSeq" id="WP_146366187.1">
    <property type="nucleotide sequence ID" value="NZ_CP042263.1"/>
</dbReference>
<protein>
    <submittedName>
        <fullName evidence="6">IclR family transcriptional regulator</fullName>
    </submittedName>
</protein>
<dbReference type="InterPro" id="IPR036390">
    <property type="entry name" value="WH_DNA-bd_sf"/>
</dbReference>